<dbReference type="InterPro" id="IPR014026">
    <property type="entry name" value="UDP-Glc/GDP-Man_DH_dimer"/>
</dbReference>
<evidence type="ECO:0000259" key="11">
    <source>
        <dbReference type="SMART" id="SM00984"/>
    </source>
</evidence>
<dbReference type="EC" id="1.1.1.22" evidence="3 7"/>
<evidence type="ECO:0000256" key="9">
    <source>
        <dbReference type="PIRSR" id="PIRSR500134-2"/>
    </source>
</evidence>
<dbReference type="NCBIfam" id="TIGR03026">
    <property type="entry name" value="NDP-sugDHase"/>
    <property type="match status" value="1"/>
</dbReference>
<evidence type="ECO:0000256" key="7">
    <source>
        <dbReference type="PIRNR" id="PIRNR000124"/>
    </source>
</evidence>
<feature type="binding site" evidence="10">
    <location>
        <position position="89"/>
    </location>
    <ligand>
        <name>NAD(+)</name>
        <dbReference type="ChEBI" id="CHEBI:57540"/>
    </ligand>
</feature>
<dbReference type="InterPro" id="IPR036220">
    <property type="entry name" value="UDP-Glc/GDP-Man_DH_C_sf"/>
</dbReference>
<dbReference type="AlphaFoldDB" id="A0A3R8Q097"/>
<evidence type="ECO:0000256" key="6">
    <source>
        <dbReference type="ARBA" id="ARBA00047473"/>
    </source>
</evidence>
<protein>
    <recommendedName>
        <fullName evidence="3 7">UDP-glucose 6-dehydrogenase</fullName>
        <ecNumber evidence="3 7">1.1.1.22</ecNumber>
    </recommendedName>
</protein>
<accession>A0A3R8Q097</accession>
<feature type="binding site" evidence="9">
    <location>
        <position position="319"/>
    </location>
    <ligand>
        <name>substrate</name>
    </ligand>
</feature>
<dbReference type="SUPFAM" id="SSF48179">
    <property type="entry name" value="6-phosphogluconate dehydrogenase C-terminal domain-like"/>
    <property type="match status" value="1"/>
</dbReference>
<comment type="similarity">
    <text evidence="2 7">Belongs to the UDP-glucose/GDP-mannose dehydrogenase family.</text>
</comment>
<dbReference type="InterPro" id="IPR036291">
    <property type="entry name" value="NAD(P)-bd_dom_sf"/>
</dbReference>
<dbReference type="Gene3D" id="1.20.5.100">
    <property type="entry name" value="Cytochrome c1, transmembrane anchor, C-terminal"/>
    <property type="match status" value="1"/>
</dbReference>
<dbReference type="InterPro" id="IPR008927">
    <property type="entry name" value="6-PGluconate_DH-like_C_sf"/>
</dbReference>
<dbReference type="SMART" id="SM00984">
    <property type="entry name" value="UDPG_MGDP_dh_C"/>
    <property type="match status" value="1"/>
</dbReference>
<dbReference type="Proteomes" id="UP000274515">
    <property type="component" value="Unassembled WGS sequence"/>
</dbReference>
<dbReference type="Pfam" id="PF00984">
    <property type="entry name" value="UDPG_MGDP_dh"/>
    <property type="match status" value="1"/>
</dbReference>
<evidence type="ECO:0000256" key="8">
    <source>
        <dbReference type="PIRSR" id="PIRSR500134-1"/>
    </source>
</evidence>
<evidence type="ECO:0000256" key="10">
    <source>
        <dbReference type="PIRSR" id="PIRSR500134-3"/>
    </source>
</evidence>
<feature type="binding site" evidence="9">
    <location>
        <position position="202"/>
    </location>
    <ligand>
        <name>substrate</name>
    </ligand>
</feature>
<organism evidence="12 13">
    <name type="scientific">Saccharopolyspora rhizosphaerae</name>
    <dbReference type="NCBI Taxonomy" id="2492662"/>
    <lineage>
        <taxon>Bacteria</taxon>
        <taxon>Bacillati</taxon>
        <taxon>Actinomycetota</taxon>
        <taxon>Actinomycetes</taxon>
        <taxon>Pseudonocardiales</taxon>
        <taxon>Pseudonocardiaceae</taxon>
        <taxon>Saccharopolyspora</taxon>
    </lineage>
</organism>
<keyword evidence="5 7" id="KW-0520">NAD</keyword>
<evidence type="ECO:0000256" key="3">
    <source>
        <dbReference type="ARBA" id="ARBA00012954"/>
    </source>
</evidence>
<dbReference type="PANTHER" id="PTHR43750:SF3">
    <property type="entry name" value="UDP-GLUCOSE 6-DEHYDROGENASE TUAD"/>
    <property type="match status" value="1"/>
</dbReference>
<dbReference type="Pfam" id="PF03720">
    <property type="entry name" value="UDPG_MGDP_dh_C"/>
    <property type="match status" value="1"/>
</dbReference>
<gene>
    <name evidence="12" type="ORF">EIL87_20775</name>
</gene>
<dbReference type="GO" id="GO:0051287">
    <property type="term" value="F:NAD binding"/>
    <property type="evidence" value="ECO:0007669"/>
    <property type="project" value="InterPro"/>
</dbReference>
<dbReference type="PANTHER" id="PTHR43750">
    <property type="entry name" value="UDP-GLUCOSE 6-DEHYDROGENASE TUAD"/>
    <property type="match status" value="1"/>
</dbReference>
<dbReference type="EMBL" id="RSAA01000020">
    <property type="protein sequence ID" value="RRO14185.1"/>
    <property type="molecule type" value="Genomic_DNA"/>
</dbReference>
<dbReference type="GO" id="GO:0006065">
    <property type="term" value="P:UDP-glucuronate biosynthetic process"/>
    <property type="evidence" value="ECO:0007669"/>
    <property type="project" value="UniProtKB-UniPathway"/>
</dbReference>
<dbReference type="PROSITE" id="PS51257">
    <property type="entry name" value="PROKAR_LIPOPROTEIN"/>
    <property type="match status" value="1"/>
</dbReference>
<dbReference type="InterPro" id="IPR001732">
    <property type="entry name" value="UDP-Glc/GDP-Man_DH_N"/>
</dbReference>
<dbReference type="InterPro" id="IPR017476">
    <property type="entry name" value="UDP-Glc/GDP-Man"/>
</dbReference>
<dbReference type="RefSeq" id="WP_125092253.1">
    <property type="nucleotide sequence ID" value="NZ_RSAA01000020.1"/>
</dbReference>
<dbReference type="Pfam" id="PF03721">
    <property type="entry name" value="UDPG_MGDP_dh_N"/>
    <property type="match status" value="1"/>
</dbReference>
<evidence type="ECO:0000313" key="13">
    <source>
        <dbReference type="Proteomes" id="UP000274515"/>
    </source>
</evidence>
<proteinExistence type="inferred from homology"/>
<name>A0A3R8Q097_9PSEU</name>
<feature type="binding site" evidence="10">
    <location>
        <position position="153"/>
    </location>
    <ligand>
        <name>NAD(+)</name>
        <dbReference type="ChEBI" id="CHEBI:57540"/>
    </ligand>
</feature>
<dbReference type="InterPro" id="IPR028357">
    <property type="entry name" value="UDPglc_DH_bac"/>
</dbReference>
<dbReference type="SUPFAM" id="SSF51735">
    <property type="entry name" value="NAD(P)-binding Rossmann-fold domains"/>
    <property type="match status" value="1"/>
</dbReference>
<evidence type="ECO:0000313" key="12">
    <source>
        <dbReference type="EMBL" id="RRO14185.1"/>
    </source>
</evidence>
<evidence type="ECO:0000256" key="2">
    <source>
        <dbReference type="ARBA" id="ARBA00006601"/>
    </source>
</evidence>
<feature type="active site" description="Nucleophile" evidence="8">
    <location>
        <position position="258"/>
    </location>
</feature>
<dbReference type="GO" id="GO:0003979">
    <property type="term" value="F:UDP-glucose 6-dehydrogenase activity"/>
    <property type="evidence" value="ECO:0007669"/>
    <property type="project" value="UniProtKB-EC"/>
</dbReference>
<evidence type="ECO:0000256" key="5">
    <source>
        <dbReference type="ARBA" id="ARBA00023027"/>
    </source>
</evidence>
<feature type="binding site" evidence="10">
    <location>
        <position position="326"/>
    </location>
    <ligand>
        <name>NAD(+)</name>
        <dbReference type="ChEBI" id="CHEBI:57540"/>
    </ligand>
</feature>
<feature type="binding site" evidence="10">
    <location>
        <position position="38"/>
    </location>
    <ligand>
        <name>NAD(+)</name>
        <dbReference type="ChEBI" id="CHEBI:57540"/>
    </ligand>
</feature>
<dbReference type="OrthoDB" id="5193947at2"/>
<comment type="pathway">
    <text evidence="1">Nucleotide-sugar biosynthesis; UDP-alpha-D-glucuronate biosynthesis; UDP-alpha-D-glucuronate from UDP-alpha-D-glucose: step 1/1.</text>
</comment>
<feature type="binding site" evidence="10">
    <location>
        <position position="124"/>
    </location>
    <ligand>
        <name>NAD(+)</name>
        <dbReference type="ChEBI" id="CHEBI:57540"/>
    </ligand>
</feature>
<feature type="domain" description="UDP-glucose/GDP-mannose dehydrogenase C-terminal" evidence="11">
    <location>
        <begin position="312"/>
        <end position="411"/>
    </location>
</feature>
<comment type="caution">
    <text evidence="12">The sequence shown here is derived from an EMBL/GenBank/DDBJ whole genome shotgun (WGS) entry which is preliminary data.</text>
</comment>
<feature type="binding site" evidence="9">
    <location>
        <begin position="150"/>
        <end position="153"/>
    </location>
    <ligand>
        <name>substrate</name>
    </ligand>
</feature>
<comment type="catalytic activity">
    <reaction evidence="6 7">
        <text>UDP-alpha-D-glucose + 2 NAD(+) + H2O = UDP-alpha-D-glucuronate + 2 NADH + 3 H(+)</text>
        <dbReference type="Rhea" id="RHEA:23596"/>
        <dbReference type="ChEBI" id="CHEBI:15377"/>
        <dbReference type="ChEBI" id="CHEBI:15378"/>
        <dbReference type="ChEBI" id="CHEBI:57540"/>
        <dbReference type="ChEBI" id="CHEBI:57945"/>
        <dbReference type="ChEBI" id="CHEBI:58052"/>
        <dbReference type="ChEBI" id="CHEBI:58885"/>
        <dbReference type="EC" id="1.1.1.22"/>
    </reaction>
</comment>
<reference evidence="12 13" key="1">
    <citation type="submission" date="2018-11" db="EMBL/GenBank/DDBJ databases">
        <title>Saccharopolyspora rhizosphaerae sp. nov., an actinomycete isolated from rhizosphere soil in Thailand.</title>
        <authorList>
            <person name="Intra B."/>
            <person name="Euanorasetr J."/>
            <person name="Take A."/>
            <person name="Inahashi Y."/>
            <person name="Mori M."/>
            <person name="Panbangred W."/>
            <person name="Matsumoto A."/>
        </authorList>
    </citation>
    <scope>NUCLEOTIDE SEQUENCE [LARGE SCALE GENOMIC DNA]</scope>
    <source>
        <strain evidence="12 13">H219</strain>
    </source>
</reference>
<feature type="binding site" evidence="10">
    <location>
        <position position="261"/>
    </location>
    <ligand>
        <name>NAD(+)</name>
        <dbReference type="ChEBI" id="CHEBI:57540"/>
    </ligand>
</feature>
<dbReference type="SUPFAM" id="SSF52413">
    <property type="entry name" value="UDP-glucose/GDP-mannose dehydrogenase C-terminal domain"/>
    <property type="match status" value="1"/>
</dbReference>
<keyword evidence="13" id="KW-1185">Reference proteome</keyword>
<dbReference type="PIRSF" id="PIRSF500134">
    <property type="entry name" value="UDPglc_DH_bac"/>
    <property type="match status" value="1"/>
</dbReference>
<dbReference type="UniPathway" id="UPA00038">
    <property type="reaction ID" value="UER00491"/>
</dbReference>
<keyword evidence="4 7" id="KW-0560">Oxidoreductase</keyword>
<dbReference type="GO" id="GO:0000271">
    <property type="term" value="P:polysaccharide biosynthetic process"/>
    <property type="evidence" value="ECO:0007669"/>
    <property type="project" value="InterPro"/>
</dbReference>
<feature type="binding site" evidence="9">
    <location>
        <position position="255"/>
    </location>
    <ligand>
        <name>substrate</name>
    </ligand>
</feature>
<evidence type="ECO:0000256" key="4">
    <source>
        <dbReference type="ARBA" id="ARBA00023002"/>
    </source>
</evidence>
<evidence type="ECO:0000256" key="1">
    <source>
        <dbReference type="ARBA" id="ARBA00004701"/>
    </source>
</evidence>
<feature type="binding site" evidence="9">
    <location>
        <begin position="247"/>
        <end position="251"/>
    </location>
    <ligand>
        <name>substrate</name>
    </ligand>
</feature>
<dbReference type="Gene3D" id="3.40.50.720">
    <property type="entry name" value="NAD(P)-binding Rossmann-like Domain"/>
    <property type="match status" value="2"/>
</dbReference>
<dbReference type="InterPro" id="IPR014027">
    <property type="entry name" value="UDP-Glc/GDP-Man_DH_C"/>
</dbReference>
<sequence>MDSARIVVVGCGYVGLTTGACLARLGHDVTCGDVDGEKISRLRRGEVDLREPGLGELLAEGVAAGRLRFTEDSAQPVTGAEFVFLCLPTPRGVEGEADLSAVDSVVGDIRALLPPGAVVVAKSTVPVGTARRLARSLAREDVAVVSNPEFLREGRAVEDFLHPDRIVVGADDQRAAERVAGLYASVQARAELVDSVSAEVVKYASNGYLATKLSYVNDLAELCEHTGADVEAVTEGMKRDHRVAPSFLSAGPGWGGSCLPKDTAALLHTAASHGVEMPLLRAAIRANGHHQARVADKVVECCGGDVSGARVGLLGLTFKAHTGDLRDSPALAVARLLAERGAQLRGYDPACAERVAVEGVRCVADPRLAAENADVLVLLTDWPEFAELDWEQVAAVIRTPVLVDARNQVDPREVARAGFAWRGTGRSLR</sequence>
<feature type="binding site" evidence="10">
    <location>
        <position position="33"/>
    </location>
    <ligand>
        <name>NAD(+)</name>
        <dbReference type="ChEBI" id="CHEBI:57540"/>
    </ligand>
</feature>
<dbReference type="PIRSF" id="PIRSF000124">
    <property type="entry name" value="UDPglc_GDPman_dh"/>
    <property type="match status" value="1"/>
</dbReference>